<evidence type="ECO:0000313" key="3">
    <source>
        <dbReference type="EMBL" id="KAJ7605563.1"/>
    </source>
</evidence>
<dbReference type="EMBL" id="JARKIF010000072">
    <property type="protein sequence ID" value="KAJ7605563.1"/>
    <property type="molecule type" value="Genomic_DNA"/>
</dbReference>
<protein>
    <recommendedName>
        <fullName evidence="2">DUF6534 domain-containing protein</fullName>
    </recommendedName>
</protein>
<name>A0AAD7AZ89_9AGAR</name>
<gene>
    <name evidence="3" type="ORF">FB45DRAFT_952708</name>
</gene>
<dbReference type="Proteomes" id="UP001221142">
    <property type="component" value="Unassembled WGS sequence"/>
</dbReference>
<feature type="transmembrane region" description="Helical" evidence="1">
    <location>
        <begin position="157"/>
        <end position="179"/>
    </location>
</feature>
<dbReference type="PANTHER" id="PTHR40465:SF1">
    <property type="entry name" value="DUF6534 DOMAIN-CONTAINING PROTEIN"/>
    <property type="match status" value="1"/>
</dbReference>
<keyword evidence="1" id="KW-0472">Membrane</keyword>
<evidence type="ECO:0000259" key="2">
    <source>
        <dbReference type="Pfam" id="PF20152"/>
    </source>
</evidence>
<dbReference type="Pfam" id="PF20152">
    <property type="entry name" value="DUF6534"/>
    <property type="match status" value="1"/>
</dbReference>
<dbReference type="AlphaFoldDB" id="A0AAD7AZ89"/>
<feature type="transmembrane region" description="Helical" evidence="1">
    <location>
        <begin position="199"/>
        <end position="221"/>
    </location>
</feature>
<evidence type="ECO:0000313" key="4">
    <source>
        <dbReference type="Proteomes" id="UP001221142"/>
    </source>
</evidence>
<feature type="transmembrane region" description="Helical" evidence="1">
    <location>
        <begin position="227"/>
        <end position="248"/>
    </location>
</feature>
<comment type="caution">
    <text evidence="3">The sequence shown here is derived from an EMBL/GenBank/DDBJ whole genome shotgun (WGS) entry which is preliminary data.</text>
</comment>
<feature type="transmembrane region" description="Helical" evidence="1">
    <location>
        <begin position="89"/>
        <end position="111"/>
    </location>
</feature>
<evidence type="ECO:0000256" key="1">
    <source>
        <dbReference type="SAM" id="Phobius"/>
    </source>
</evidence>
<feature type="transmembrane region" description="Helical" evidence="1">
    <location>
        <begin position="12"/>
        <end position="36"/>
    </location>
</feature>
<dbReference type="InterPro" id="IPR045339">
    <property type="entry name" value="DUF6534"/>
</dbReference>
<feature type="non-terminal residue" evidence="3">
    <location>
        <position position="1"/>
    </location>
</feature>
<reference evidence="3" key="1">
    <citation type="submission" date="2023-03" db="EMBL/GenBank/DDBJ databases">
        <title>Massive genome expansion in bonnet fungi (Mycena s.s.) driven by repeated elements and novel gene families across ecological guilds.</title>
        <authorList>
            <consortium name="Lawrence Berkeley National Laboratory"/>
            <person name="Harder C.B."/>
            <person name="Miyauchi S."/>
            <person name="Viragh M."/>
            <person name="Kuo A."/>
            <person name="Thoen E."/>
            <person name="Andreopoulos B."/>
            <person name="Lu D."/>
            <person name="Skrede I."/>
            <person name="Drula E."/>
            <person name="Henrissat B."/>
            <person name="Morin E."/>
            <person name="Kohler A."/>
            <person name="Barry K."/>
            <person name="LaButti K."/>
            <person name="Morin E."/>
            <person name="Salamov A."/>
            <person name="Lipzen A."/>
            <person name="Mereny Z."/>
            <person name="Hegedus B."/>
            <person name="Baldrian P."/>
            <person name="Stursova M."/>
            <person name="Weitz H."/>
            <person name="Taylor A."/>
            <person name="Grigoriev I.V."/>
            <person name="Nagy L.G."/>
            <person name="Martin F."/>
            <person name="Kauserud H."/>
        </authorList>
    </citation>
    <scope>NUCLEOTIDE SEQUENCE</scope>
    <source>
        <strain evidence="3">9284</strain>
    </source>
</reference>
<dbReference type="PANTHER" id="PTHR40465">
    <property type="entry name" value="CHROMOSOME 1, WHOLE GENOME SHOTGUN SEQUENCE"/>
    <property type="match status" value="1"/>
</dbReference>
<feature type="transmembrane region" description="Helical" evidence="1">
    <location>
        <begin position="48"/>
        <end position="69"/>
    </location>
</feature>
<proteinExistence type="predicted"/>
<feature type="transmembrane region" description="Helical" evidence="1">
    <location>
        <begin position="118"/>
        <end position="137"/>
    </location>
</feature>
<organism evidence="3 4">
    <name type="scientific">Roridomyces roridus</name>
    <dbReference type="NCBI Taxonomy" id="1738132"/>
    <lineage>
        <taxon>Eukaryota</taxon>
        <taxon>Fungi</taxon>
        <taxon>Dikarya</taxon>
        <taxon>Basidiomycota</taxon>
        <taxon>Agaricomycotina</taxon>
        <taxon>Agaricomycetes</taxon>
        <taxon>Agaricomycetidae</taxon>
        <taxon>Agaricales</taxon>
        <taxon>Marasmiineae</taxon>
        <taxon>Mycenaceae</taxon>
        <taxon>Roridomyces</taxon>
    </lineage>
</organism>
<keyword evidence="4" id="KW-1185">Reference proteome</keyword>
<keyword evidence="1" id="KW-0812">Transmembrane</keyword>
<feature type="domain" description="DUF6534" evidence="2">
    <location>
        <begin position="167"/>
        <end position="252"/>
    </location>
</feature>
<accession>A0AAD7AZ89</accession>
<sequence length="298" mass="33791">MAAAPHLDSTLGAFQISGALNTFLFGIETLQVYLYFRDYSGERTRFKALVASMWLVGFGHTICTWHSLYSTNVTYYCQPEHIVTQPHSMELMVLFSVMTYILVQGFFAFRVRMLSKSWLLPIICWALVAARVVLNLLQMGLLWEQPSIAIYEGKHRGLMLAGSAMALASDLVITASMCFYLQKAGGSQFKETRRIVDALFIWSIETGMATSLLSILFVVFIVTRNDFIWFIFYNAQAKLYSNALMVSLNRRQILRNNNAINMSNSFQTRSGDRNRTMVVEMTTMTEVDAPVSKLAIEP</sequence>
<keyword evidence="1" id="KW-1133">Transmembrane helix</keyword>